<accession>A0A9Q0NEK1</accession>
<dbReference type="GO" id="GO:0003677">
    <property type="term" value="F:DNA binding"/>
    <property type="evidence" value="ECO:0007669"/>
    <property type="project" value="InterPro"/>
</dbReference>
<comment type="caution">
    <text evidence="3">The sequence shown here is derived from an EMBL/GenBank/DDBJ whole genome shotgun (WGS) entry which is preliminary data.</text>
</comment>
<feature type="compositionally biased region" description="Low complexity" evidence="1">
    <location>
        <begin position="158"/>
        <end position="195"/>
    </location>
</feature>
<dbReference type="InterPro" id="IPR006861">
    <property type="entry name" value="HABP4_PAIRBP1-bd"/>
</dbReference>
<feature type="compositionally biased region" description="Basic and acidic residues" evidence="1">
    <location>
        <begin position="89"/>
        <end position="121"/>
    </location>
</feature>
<name>A0A9Q0NEK1_9DIPT</name>
<feature type="non-terminal residue" evidence="3">
    <location>
        <position position="1"/>
    </location>
</feature>
<dbReference type="GO" id="GO:0005737">
    <property type="term" value="C:cytoplasm"/>
    <property type="evidence" value="ECO:0007669"/>
    <property type="project" value="TreeGrafter"/>
</dbReference>
<protein>
    <recommendedName>
        <fullName evidence="2">Hyaluronan/mRNA-binding protein domain-containing protein</fullName>
    </recommendedName>
</protein>
<reference evidence="3" key="1">
    <citation type="submission" date="2022-07" db="EMBL/GenBank/DDBJ databases">
        <authorList>
            <person name="Trinca V."/>
            <person name="Uliana J.V.C."/>
            <person name="Torres T.T."/>
            <person name="Ward R.J."/>
            <person name="Monesi N."/>
        </authorList>
    </citation>
    <scope>NUCLEOTIDE SEQUENCE</scope>
    <source>
        <strain evidence="3">HSMRA1968</strain>
        <tissue evidence="3">Whole embryos</tissue>
    </source>
</reference>
<feature type="compositionally biased region" description="Polar residues" evidence="1">
    <location>
        <begin position="122"/>
        <end position="139"/>
    </location>
</feature>
<dbReference type="AlphaFoldDB" id="A0A9Q0NEK1"/>
<dbReference type="Pfam" id="PF04774">
    <property type="entry name" value="HABP4_PAI-RBP1"/>
    <property type="match status" value="1"/>
</dbReference>
<feature type="compositionally biased region" description="Basic and acidic residues" evidence="1">
    <location>
        <begin position="67"/>
        <end position="79"/>
    </location>
</feature>
<dbReference type="GO" id="GO:0005634">
    <property type="term" value="C:nucleus"/>
    <property type="evidence" value="ECO:0007669"/>
    <property type="project" value="TreeGrafter"/>
</dbReference>
<evidence type="ECO:0000259" key="2">
    <source>
        <dbReference type="SMART" id="SM01233"/>
    </source>
</evidence>
<dbReference type="Proteomes" id="UP001151699">
    <property type="component" value="Chromosome A"/>
</dbReference>
<organism evidence="3 4">
    <name type="scientific">Pseudolycoriella hygida</name>
    <dbReference type="NCBI Taxonomy" id="35572"/>
    <lineage>
        <taxon>Eukaryota</taxon>
        <taxon>Metazoa</taxon>
        <taxon>Ecdysozoa</taxon>
        <taxon>Arthropoda</taxon>
        <taxon>Hexapoda</taxon>
        <taxon>Insecta</taxon>
        <taxon>Pterygota</taxon>
        <taxon>Neoptera</taxon>
        <taxon>Endopterygota</taxon>
        <taxon>Diptera</taxon>
        <taxon>Nematocera</taxon>
        <taxon>Sciaroidea</taxon>
        <taxon>Sciaridae</taxon>
        <taxon>Pseudolycoriella</taxon>
    </lineage>
</organism>
<evidence type="ECO:0000313" key="4">
    <source>
        <dbReference type="Proteomes" id="UP001151699"/>
    </source>
</evidence>
<evidence type="ECO:0000313" key="3">
    <source>
        <dbReference type="EMBL" id="KAJ6648156.1"/>
    </source>
</evidence>
<keyword evidence="4" id="KW-1185">Reference proteome</keyword>
<feature type="compositionally biased region" description="Acidic residues" evidence="1">
    <location>
        <begin position="241"/>
        <end position="255"/>
    </location>
</feature>
<dbReference type="PANTHER" id="PTHR12299:SF17">
    <property type="entry name" value="AT19571P-RELATED"/>
    <property type="match status" value="1"/>
</dbReference>
<feature type="compositionally biased region" description="Basic and acidic residues" evidence="1">
    <location>
        <begin position="207"/>
        <end position="228"/>
    </location>
</feature>
<gene>
    <name evidence="3" type="ORF">Bhyg_03382</name>
</gene>
<dbReference type="SMART" id="SM01233">
    <property type="entry name" value="HABP4_PAI-RBP1"/>
    <property type="match status" value="1"/>
</dbReference>
<dbReference type="PANTHER" id="PTHR12299">
    <property type="entry name" value="HYALURONIC ACID-BINDING PROTEIN 4"/>
    <property type="match status" value="1"/>
</dbReference>
<dbReference type="GO" id="GO:0003723">
    <property type="term" value="F:RNA binding"/>
    <property type="evidence" value="ECO:0007669"/>
    <property type="project" value="InterPro"/>
</dbReference>
<proteinExistence type="predicted"/>
<dbReference type="InterPro" id="IPR039764">
    <property type="entry name" value="HABP4/SERBP1-like"/>
</dbReference>
<evidence type="ECO:0000256" key="1">
    <source>
        <dbReference type="SAM" id="MobiDB-lite"/>
    </source>
</evidence>
<feature type="domain" description="Hyaluronan/mRNA-binding protein" evidence="2">
    <location>
        <begin position="208"/>
        <end position="299"/>
    </location>
</feature>
<feature type="region of interest" description="Disordered" evidence="1">
    <location>
        <begin position="352"/>
        <end position="374"/>
    </location>
</feature>
<dbReference type="OrthoDB" id="6022699at2759"/>
<dbReference type="EMBL" id="WJQU01000001">
    <property type="protein sequence ID" value="KAJ6648156.1"/>
    <property type="molecule type" value="Genomic_DNA"/>
</dbReference>
<sequence length="374" mass="43175">MEDAYGIGIENRYAQLLDSEDNDPQAILKNVKKAKKAAKKLAGKENKTDDLTEETKAKFVAPGKKGKQSDDELSRKETKNIQSNGKTNGFRETKNDVDRDRSNGIRKNNETREQRNYRRNNDGNNLESNDQTMQEQGAPQSRGPRTFNGNRNNERGNRTYNGNRNSGSGSSETSPESGRPQSRGYRNGRNNDYGNVQEMDQNQHYNNQRDRDENRNSRRQAVEKREGGGAHNWGSHKQDIEDLSPSEEVKDDENSVENVKNEEASEQVVEQVFLTLDEYKKQLGERAKPVFNTRKAGEGEDKKKWKNLVALEKKREDSKNEEEMILDMSQWPQRKRRIRSIKDINVRFNEAKSPGFNNFRRRNRNNMNGRSNDD</sequence>
<feature type="compositionally biased region" description="Low complexity" evidence="1">
    <location>
        <begin position="365"/>
        <end position="374"/>
    </location>
</feature>
<feature type="compositionally biased region" description="Basic and acidic residues" evidence="1">
    <location>
        <begin position="42"/>
        <end position="57"/>
    </location>
</feature>
<feature type="region of interest" description="Disordered" evidence="1">
    <location>
        <begin position="40"/>
        <end position="265"/>
    </location>
</feature>